<keyword evidence="6" id="KW-1003">Cell membrane</keyword>
<keyword evidence="8" id="KW-0132">Cell division</keyword>
<dbReference type="FunFam" id="2.30.42.10:FF:000030">
    <property type="entry name" value="Partitioning defective 6 homolog beta"/>
    <property type="match status" value="1"/>
</dbReference>
<sequence length="395" mass="43303">MSRSSKHSLRFSTDVVEIKSKFDAEFRRFSIDRTKMDQFGDFYHLLEDLHLLSDVPFIITYTDPNEDTLPINNDDNFRRALFTSKRGLKIVIQRKGESYGEMNGYGSQPVKKRNAISKLISADASPKPRIKISLMEDFRRVSAIIDVDIVPESHRRVKLMKNGSDKPLGFYIRDGTSFRVMPHGLEKVPAIFISRLVPGGLAESTGLLAVNDEVLEVNGIDVAGKKLDQVTDMMVANSSNLIITVKPINQNMSLGPQRGGTGRTSNLSHQSGASSHISHHSQASNVSYHSARSLDSDTGEVMEPGGELDDEDEVQDHLSPATVLPVVSSGTEGVRVPMQPDEAAASNFQKQKQQQEDEEWFSFTSSPVRTSGKRGSGGSGGARAGGVDDDPIVTL</sequence>
<comment type="caution">
    <text evidence="15">The sequence shown here is derived from an EMBL/GenBank/DDBJ whole genome shotgun (WGS) entry which is preliminary data.</text>
</comment>
<evidence type="ECO:0000259" key="14">
    <source>
        <dbReference type="PROSITE" id="PS51745"/>
    </source>
</evidence>
<dbReference type="PANTHER" id="PTHR14102:SF11">
    <property type="entry name" value="LD29223P"/>
    <property type="match status" value="1"/>
</dbReference>
<protein>
    <submittedName>
        <fullName evidence="15">Uncharacterized protein</fullName>
    </submittedName>
</protein>
<keyword evidence="11" id="KW-0131">Cell cycle</keyword>
<dbReference type="AlphaFoldDB" id="A0AAE0YZG1"/>
<dbReference type="SUPFAM" id="SSF50156">
    <property type="entry name" value="PDZ domain-like"/>
    <property type="match status" value="1"/>
</dbReference>
<dbReference type="InterPro" id="IPR036034">
    <property type="entry name" value="PDZ_sf"/>
</dbReference>
<comment type="similarity">
    <text evidence="4">Belongs to the PAR6 family.</text>
</comment>
<dbReference type="SUPFAM" id="SSF54277">
    <property type="entry name" value="CAD &amp; PB1 domains"/>
    <property type="match status" value="1"/>
</dbReference>
<dbReference type="InterPro" id="IPR053793">
    <property type="entry name" value="PB1-like"/>
</dbReference>
<evidence type="ECO:0000256" key="4">
    <source>
        <dbReference type="ARBA" id="ARBA00008625"/>
    </source>
</evidence>
<dbReference type="InterPro" id="IPR000270">
    <property type="entry name" value="PB1_dom"/>
</dbReference>
<dbReference type="Pfam" id="PF00564">
    <property type="entry name" value="PB1"/>
    <property type="match status" value="1"/>
</dbReference>
<feature type="domain" description="PDZ" evidence="13">
    <location>
        <begin position="156"/>
        <end position="249"/>
    </location>
</feature>
<keyword evidence="16" id="KW-1185">Reference proteome</keyword>
<feature type="region of interest" description="Disordered" evidence="12">
    <location>
        <begin position="341"/>
        <end position="395"/>
    </location>
</feature>
<dbReference type="Pfam" id="PF00595">
    <property type="entry name" value="PDZ"/>
    <property type="match status" value="1"/>
</dbReference>
<feature type="domain" description="PB1" evidence="14">
    <location>
        <begin position="15"/>
        <end position="95"/>
    </location>
</feature>
<dbReference type="EMBL" id="JAWDGP010005047">
    <property type="protein sequence ID" value="KAK3760029.1"/>
    <property type="molecule type" value="Genomic_DNA"/>
</dbReference>
<dbReference type="InterPro" id="IPR051741">
    <property type="entry name" value="PAR6_homolog"/>
</dbReference>
<evidence type="ECO:0000256" key="1">
    <source>
        <dbReference type="ARBA" id="ARBA00004236"/>
    </source>
</evidence>
<evidence type="ECO:0000256" key="3">
    <source>
        <dbReference type="ARBA" id="ARBA00004496"/>
    </source>
</evidence>
<evidence type="ECO:0000313" key="15">
    <source>
        <dbReference type="EMBL" id="KAK3760029.1"/>
    </source>
</evidence>
<keyword evidence="10" id="KW-0472">Membrane</keyword>
<feature type="region of interest" description="Disordered" evidence="12">
    <location>
        <begin position="252"/>
        <end position="316"/>
    </location>
</feature>
<dbReference type="Gene3D" id="2.30.42.10">
    <property type="match status" value="1"/>
</dbReference>
<evidence type="ECO:0000256" key="11">
    <source>
        <dbReference type="ARBA" id="ARBA00023306"/>
    </source>
</evidence>
<dbReference type="FunFam" id="3.10.20.90:FF:000031">
    <property type="entry name" value="Partitioning defective 6 homolog alpha"/>
    <property type="match status" value="1"/>
</dbReference>
<evidence type="ECO:0000256" key="6">
    <source>
        <dbReference type="ARBA" id="ARBA00022475"/>
    </source>
</evidence>
<dbReference type="GO" id="GO:0007163">
    <property type="term" value="P:establishment or maintenance of cell polarity"/>
    <property type="evidence" value="ECO:0007669"/>
    <property type="project" value="TreeGrafter"/>
</dbReference>
<dbReference type="CDD" id="cd06718">
    <property type="entry name" value="PDZ_Par6-like"/>
    <property type="match status" value="1"/>
</dbReference>
<dbReference type="GO" id="GO:0005634">
    <property type="term" value="C:nucleus"/>
    <property type="evidence" value="ECO:0007669"/>
    <property type="project" value="TreeGrafter"/>
</dbReference>
<keyword evidence="9" id="KW-0965">Cell junction</keyword>
<evidence type="ECO:0000256" key="5">
    <source>
        <dbReference type="ARBA" id="ARBA00022427"/>
    </source>
</evidence>
<dbReference type="SMART" id="SM00666">
    <property type="entry name" value="PB1"/>
    <property type="match status" value="1"/>
</dbReference>
<keyword evidence="7" id="KW-0963">Cytoplasm</keyword>
<evidence type="ECO:0000259" key="13">
    <source>
        <dbReference type="PROSITE" id="PS50106"/>
    </source>
</evidence>
<dbReference type="GO" id="GO:0005938">
    <property type="term" value="C:cell cortex"/>
    <property type="evidence" value="ECO:0007669"/>
    <property type="project" value="TreeGrafter"/>
</dbReference>
<dbReference type="GO" id="GO:0007098">
    <property type="term" value="P:centrosome cycle"/>
    <property type="evidence" value="ECO:0007669"/>
    <property type="project" value="TreeGrafter"/>
</dbReference>
<dbReference type="PANTHER" id="PTHR14102">
    <property type="entry name" value="PAR-6-RELATED"/>
    <property type="match status" value="1"/>
</dbReference>
<dbReference type="InterPro" id="IPR001478">
    <property type="entry name" value="PDZ"/>
</dbReference>
<gene>
    <name evidence="15" type="ORF">RRG08_064702</name>
</gene>
<reference evidence="15" key="1">
    <citation type="journal article" date="2023" name="G3 (Bethesda)">
        <title>A reference genome for the long-term kleptoplast-retaining sea slug Elysia crispata morphotype clarki.</title>
        <authorList>
            <person name="Eastman K.E."/>
            <person name="Pendleton A.L."/>
            <person name="Shaikh M.A."/>
            <person name="Suttiyut T."/>
            <person name="Ogas R."/>
            <person name="Tomko P."/>
            <person name="Gavelis G."/>
            <person name="Widhalm J.R."/>
            <person name="Wisecaver J.H."/>
        </authorList>
    </citation>
    <scope>NUCLEOTIDE SEQUENCE</scope>
    <source>
        <strain evidence="15">ECLA1</strain>
    </source>
</reference>
<dbReference type="SMART" id="SM00228">
    <property type="entry name" value="PDZ"/>
    <property type="match status" value="1"/>
</dbReference>
<dbReference type="GO" id="GO:0060341">
    <property type="term" value="P:regulation of cellular localization"/>
    <property type="evidence" value="ECO:0007669"/>
    <property type="project" value="TreeGrafter"/>
</dbReference>
<keyword evidence="5" id="KW-0796">Tight junction</keyword>
<accession>A0AAE0YZG1</accession>
<dbReference type="Gene3D" id="3.10.20.90">
    <property type="entry name" value="Phosphatidylinositol 3-kinase Catalytic Subunit, Chain A, domain 1"/>
    <property type="match status" value="1"/>
</dbReference>
<evidence type="ECO:0000256" key="2">
    <source>
        <dbReference type="ARBA" id="ARBA00004435"/>
    </source>
</evidence>
<comment type="subcellular location">
    <subcellularLocation>
        <location evidence="2">Cell junction</location>
        <location evidence="2">Tight junction</location>
    </subcellularLocation>
    <subcellularLocation>
        <location evidence="1">Cell membrane</location>
    </subcellularLocation>
    <subcellularLocation>
        <location evidence="3">Cytoplasm</location>
    </subcellularLocation>
</comment>
<feature type="compositionally biased region" description="Gly residues" evidence="12">
    <location>
        <begin position="374"/>
        <end position="384"/>
    </location>
</feature>
<proteinExistence type="inferred from homology"/>
<evidence type="ECO:0000256" key="10">
    <source>
        <dbReference type="ARBA" id="ARBA00023136"/>
    </source>
</evidence>
<dbReference type="PROSITE" id="PS51745">
    <property type="entry name" value="PB1"/>
    <property type="match status" value="1"/>
</dbReference>
<evidence type="ECO:0000256" key="12">
    <source>
        <dbReference type="SAM" id="MobiDB-lite"/>
    </source>
</evidence>
<dbReference type="Proteomes" id="UP001283361">
    <property type="component" value="Unassembled WGS sequence"/>
</dbReference>
<evidence type="ECO:0000256" key="8">
    <source>
        <dbReference type="ARBA" id="ARBA00022618"/>
    </source>
</evidence>
<dbReference type="GO" id="GO:0051301">
    <property type="term" value="P:cell division"/>
    <property type="evidence" value="ECO:0007669"/>
    <property type="project" value="UniProtKB-KW"/>
</dbReference>
<name>A0AAE0YZG1_9GAST</name>
<dbReference type="GO" id="GO:0016324">
    <property type="term" value="C:apical plasma membrane"/>
    <property type="evidence" value="ECO:0007669"/>
    <property type="project" value="TreeGrafter"/>
</dbReference>
<feature type="compositionally biased region" description="Low complexity" evidence="12">
    <location>
        <begin position="268"/>
        <end position="284"/>
    </location>
</feature>
<organism evidence="15 16">
    <name type="scientific">Elysia crispata</name>
    <name type="common">lettuce slug</name>
    <dbReference type="NCBI Taxonomy" id="231223"/>
    <lineage>
        <taxon>Eukaryota</taxon>
        <taxon>Metazoa</taxon>
        <taxon>Spiralia</taxon>
        <taxon>Lophotrochozoa</taxon>
        <taxon>Mollusca</taxon>
        <taxon>Gastropoda</taxon>
        <taxon>Heterobranchia</taxon>
        <taxon>Euthyneura</taxon>
        <taxon>Panpulmonata</taxon>
        <taxon>Sacoglossa</taxon>
        <taxon>Placobranchoidea</taxon>
        <taxon>Plakobranchidae</taxon>
        <taxon>Elysia</taxon>
    </lineage>
</organism>
<evidence type="ECO:0000256" key="9">
    <source>
        <dbReference type="ARBA" id="ARBA00022949"/>
    </source>
</evidence>
<evidence type="ECO:0000256" key="7">
    <source>
        <dbReference type="ARBA" id="ARBA00022490"/>
    </source>
</evidence>
<evidence type="ECO:0000313" key="16">
    <source>
        <dbReference type="Proteomes" id="UP001283361"/>
    </source>
</evidence>
<dbReference type="GO" id="GO:0005923">
    <property type="term" value="C:bicellular tight junction"/>
    <property type="evidence" value="ECO:0007669"/>
    <property type="project" value="UniProtKB-SubCell"/>
</dbReference>
<dbReference type="PROSITE" id="PS50106">
    <property type="entry name" value="PDZ"/>
    <property type="match status" value="1"/>
</dbReference>